<dbReference type="Pfam" id="PF01546">
    <property type="entry name" value="Peptidase_M20"/>
    <property type="match status" value="1"/>
</dbReference>
<comment type="catalytic activity">
    <reaction evidence="11">
        <text>N-succinyl-(2S,6S)-2,6-diaminopimelate + H2O = (2S,6S)-2,6-diaminopimelate + succinate</text>
        <dbReference type="Rhea" id="RHEA:22608"/>
        <dbReference type="ChEBI" id="CHEBI:15377"/>
        <dbReference type="ChEBI" id="CHEBI:30031"/>
        <dbReference type="ChEBI" id="CHEBI:57609"/>
        <dbReference type="ChEBI" id="CHEBI:58087"/>
        <dbReference type="EC" id="3.5.1.18"/>
    </reaction>
</comment>
<dbReference type="EMBL" id="JAKVPY010000018">
    <property type="protein sequence ID" value="MCH4564336.1"/>
    <property type="molecule type" value="Genomic_DNA"/>
</dbReference>
<comment type="similarity">
    <text evidence="4">Belongs to the peptidase M20A family.</text>
</comment>
<evidence type="ECO:0000256" key="4">
    <source>
        <dbReference type="ARBA" id="ARBA00006247"/>
    </source>
</evidence>
<dbReference type="CDD" id="cd08659">
    <property type="entry name" value="M20_ArgE_DapE-like"/>
    <property type="match status" value="1"/>
</dbReference>
<evidence type="ECO:0000256" key="6">
    <source>
        <dbReference type="ARBA" id="ARBA00016853"/>
    </source>
</evidence>
<proteinExistence type="inferred from homology"/>
<dbReference type="EC" id="3.5.1.18" evidence="5"/>
<dbReference type="NCBIfam" id="TIGR01910">
    <property type="entry name" value="DapE-ArgE"/>
    <property type="match status" value="1"/>
</dbReference>
<sequence length="376" mass="39547">MPSSVDPVALTQALVQFNTINPPGQERECAHHIGQLLSAAGFTVAYPEGEEGRSNVIARRGGHSGKPICFTGHIDTVPLGAQPWSVDPFSGDIIDGKLYGRGSTDMKAGVAAFVAAAIDLADTFDEGPGVVLVITAGEETGCEGAYFLATQGGLLGEAGAMIVAEPTSNFPMVGHKGALWLNALTQGATAHGSMPQHGVNAVYKAARVVAKLEAFEFHRPPHAVLGSDTLNVGTISGGLNMNSVPDLCRIGIDIRTTPGASHDALRDGLGGHLAPDLSELETVIDLDGVWTDPQHAWVREVFAIMQPVLGDMPDARGVNYFTDASALTPYYGDIPTIILGPGEPSLAHQTDEYCFVDRIEQAKAAYVAIMTHWNAS</sequence>
<dbReference type="RefSeq" id="WP_240568995.1">
    <property type="nucleotide sequence ID" value="NZ_JAKVPY010000018.1"/>
</dbReference>
<dbReference type="Gene3D" id="3.30.70.360">
    <property type="match status" value="1"/>
</dbReference>
<dbReference type="InterPro" id="IPR010182">
    <property type="entry name" value="ArgE/DapE"/>
</dbReference>
<dbReference type="InterPro" id="IPR011650">
    <property type="entry name" value="Peptidase_M20_dimer"/>
</dbReference>
<feature type="domain" description="Peptidase M20 dimerisation" evidence="12">
    <location>
        <begin position="173"/>
        <end position="268"/>
    </location>
</feature>
<comment type="cofactor">
    <cofactor evidence="1">
        <name>Co(2+)</name>
        <dbReference type="ChEBI" id="CHEBI:48828"/>
    </cofactor>
</comment>
<keyword evidence="10" id="KW-0170">Cobalt</keyword>
<keyword evidence="8" id="KW-0378">Hydrolase</keyword>
<evidence type="ECO:0000256" key="3">
    <source>
        <dbReference type="ARBA" id="ARBA00005130"/>
    </source>
</evidence>
<keyword evidence="14" id="KW-1185">Reference proteome</keyword>
<accession>A0ABS9RWW0</accession>
<evidence type="ECO:0000313" key="14">
    <source>
        <dbReference type="Proteomes" id="UP001202117"/>
    </source>
</evidence>
<comment type="caution">
    <text evidence="13">The sequence shown here is derived from an EMBL/GenBank/DDBJ whole genome shotgun (WGS) entry which is preliminary data.</text>
</comment>
<evidence type="ECO:0000256" key="2">
    <source>
        <dbReference type="ARBA" id="ARBA00001947"/>
    </source>
</evidence>
<comment type="cofactor">
    <cofactor evidence="2">
        <name>Zn(2+)</name>
        <dbReference type="ChEBI" id="CHEBI:29105"/>
    </cofactor>
</comment>
<dbReference type="InterPro" id="IPR001261">
    <property type="entry name" value="ArgE/DapE_CS"/>
</dbReference>
<dbReference type="PANTHER" id="PTHR43808:SF32">
    <property type="entry name" value="ARGE_DAPE-RELATED DEACYLASE"/>
    <property type="match status" value="1"/>
</dbReference>
<dbReference type="InterPro" id="IPR036264">
    <property type="entry name" value="Bact_exopeptidase_dim_dom"/>
</dbReference>
<evidence type="ECO:0000259" key="12">
    <source>
        <dbReference type="Pfam" id="PF07687"/>
    </source>
</evidence>
<evidence type="ECO:0000256" key="10">
    <source>
        <dbReference type="ARBA" id="ARBA00023285"/>
    </source>
</evidence>
<evidence type="ECO:0000256" key="7">
    <source>
        <dbReference type="ARBA" id="ARBA00022723"/>
    </source>
</evidence>
<name>A0ABS9RWW0_9GAMM</name>
<evidence type="ECO:0000256" key="5">
    <source>
        <dbReference type="ARBA" id="ARBA00011921"/>
    </source>
</evidence>
<protein>
    <recommendedName>
        <fullName evidence="6">Probable succinyl-diaminopimelate desuccinylase</fullName>
        <ecNumber evidence="5">3.5.1.18</ecNumber>
    </recommendedName>
</protein>
<dbReference type="PANTHER" id="PTHR43808">
    <property type="entry name" value="ACETYLORNITHINE DEACETYLASE"/>
    <property type="match status" value="1"/>
</dbReference>
<comment type="pathway">
    <text evidence="3">Amino-acid biosynthesis; L-lysine biosynthesis via DAP pathway; LL-2,6-diaminopimelate from (S)-tetrahydrodipicolinate (succinylase route): step 3/3.</text>
</comment>
<gene>
    <name evidence="13" type="ORF">MKP05_14580</name>
</gene>
<evidence type="ECO:0000256" key="1">
    <source>
        <dbReference type="ARBA" id="ARBA00001941"/>
    </source>
</evidence>
<keyword evidence="7" id="KW-0479">Metal-binding</keyword>
<dbReference type="InterPro" id="IPR050072">
    <property type="entry name" value="Peptidase_M20A"/>
</dbReference>
<dbReference type="InterPro" id="IPR002933">
    <property type="entry name" value="Peptidase_M20"/>
</dbReference>
<dbReference type="SUPFAM" id="SSF53187">
    <property type="entry name" value="Zn-dependent exopeptidases"/>
    <property type="match status" value="1"/>
</dbReference>
<evidence type="ECO:0000313" key="13">
    <source>
        <dbReference type="EMBL" id="MCH4564336.1"/>
    </source>
</evidence>
<organism evidence="13 14">
    <name type="scientific">Halomonas flagellata</name>
    <dbReference type="NCBI Taxonomy" id="2920385"/>
    <lineage>
        <taxon>Bacteria</taxon>
        <taxon>Pseudomonadati</taxon>
        <taxon>Pseudomonadota</taxon>
        <taxon>Gammaproteobacteria</taxon>
        <taxon>Oceanospirillales</taxon>
        <taxon>Halomonadaceae</taxon>
        <taxon>Halomonas</taxon>
    </lineage>
</organism>
<evidence type="ECO:0000256" key="11">
    <source>
        <dbReference type="ARBA" id="ARBA00051301"/>
    </source>
</evidence>
<dbReference type="Pfam" id="PF07687">
    <property type="entry name" value="M20_dimer"/>
    <property type="match status" value="1"/>
</dbReference>
<dbReference type="SUPFAM" id="SSF55031">
    <property type="entry name" value="Bacterial exopeptidase dimerisation domain"/>
    <property type="match status" value="1"/>
</dbReference>
<reference evidence="13 14" key="1">
    <citation type="submission" date="2022-02" db="EMBL/GenBank/DDBJ databases">
        <title>Halomonas fukangensis sp. nov., a halophilic bacterium isolated from a bulk soil of Kalidium foliatum at Fukang.</title>
        <authorList>
            <person name="Huang Y."/>
        </authorList>
    </citation>
    <scope>NUCLEOTIDE SEQUENCE [LARGE SCALE GENOMIC DNA]</scope>
    <source>
        <strain evidence="13 14">EGI 63088</strain>
    </source>
</reference>
<dbReference type="Gene3D" id="3.40.630.10">
    <property type="entry name" value="Zn peptidases"/>
    <property type="match status" value="1"/>
</dbReference>
<evidence type="ECO:0000256" key="8">
    <source>
        <dbReference type="ARBA" id="ARBA00022801"/>
    </source>
</evidence>
<keyword evidence="9" id="KW-0862">Zinc</keyword>
<evidence type="ECO:0000256" key="9">
    <source>
        <dbReference type="ARBA" id="ARBA00022833"/>
    </source>
</evidence>
<dbReference type="Proteomes" id="UP001202117">
    <property type="component" value="Unassembled WGS sequence"/>
</dbReference>
<dbReference type="PROSITE" id="PS00759">
    <property type="entry name" value="ARGE_DAPE_CPG2_2"/>
    <property type="match status" value="1"/>
</dbReference>